<dbReference type="Proteomes" id="UP000298030">
    <property type="component" value="Unassembled WGS sequence"/>
</dbReference>
<reference evidence="1 2" key="1">
    <citation type="journal article" date="2019" name="Nat. Ecol. Evol.">
        <title>Megaphylogeny resolves global patterns of mushroom evolution.</title>
        <authorList>
            <person name="Varga T."/>
            <person name="Krizsan K."/>
            <person name="Foldi C."/>
            <person name="Dima B."/>
            <person name="Sanchez-Garcia M."/>
            <person name="Sanchez-Ramirez S."/>
            <person name="Szollosi G.J."/>
            <person name="Szarkandi J.G."/>
            <person name="Papp V."/>
            <person name="Albert L."/>
            <person name="Andreopoulos W."/>
            <person name="Angelini C."/>
            <person name="Antonin V."/>
            <person name="Barry K.W."/>
            <person name="Bougher N.L."/>
            <person name="Buchanan P."/>
            <person name="Buyck B."/>
            <person name="Bense V."/>
            <person name="Catcheside P."/>
            <person name="Chovatia M."/>
            <person name="Cooper J."/>
            <person name="Damon W."/>
            <person name="Desjardin D."/>
            <person name="Finy P."/>
            <person name="Geml J."/>
            <person name="Haridas S."/>
            <person name="Hughes K."/>
            <person name="Justo A."/>
            <person name="Karasinski D."/>
            <person name="Kautmanova I."/>
            <person name="Kiss B."/>
            <person name="Kocsube S."/>
            <person name="Kotiranta H."/>
            <person name="LaButti K.M."/>
            <person name="Lechner B.E."/>
            <person name="Liimatainen K."/>
            <person name="Lipzen A."/>
            <person name="Lukacs Z."/>
            <person name="Mihaltcheva S."/>
            <person name="Morgado L.N."/>
            <person name="Niskanen T."/>
            <person name="Noordeloos M.E."/>
            <person name="Ohm R.A."/>
            <person name="Ortiz-Santana B."/>
            <person name="Ovrebo C."/>
            <person name="Racz N."/>
            <person name="Riley R."/>
            <person name="Savchenko A."/>
            <person name="Shiryaev A."/>
            <person name="Soop K."/>
            <person name="Spirin V."/>
            <person name="Szebenyi C."/>
            <person name="Tomsovsky M."/>
            <person name="Tulloss R.E."/>
            <person name="Uehling J."/>
            <person name="Grigoriev I.V."/>
            <person name="Vagvolgyi C."/>
            <person name="Papp T."/>
            <person name="Martin F.M."/>
            <person name="Miettinen O."/>
            <person name="Hibbett D.S."/>
            <person name="Nagy L.G."/>
        </authorList>
    </citation>
    <scope>NUCLEOTIDE SEQUENCE [LARGE SCALE GENOMIC DNA]</scope>
    <source>
        <strain evidence="1 2">FP101781</strain>
    </source>
</reference>
<dbReference type="EMBL" id="QPFP01000137">
    <property type="protein sequence ID" value="TEB20515.1"/>
    <property type="molecule type" value="Genomic_DNA"/>
</dbReference>
<dbReference type="AlphaFoldDB" id="A0A4Y7SG54"/>
<organism evidence="1 2">
    <name type="scientific">Coprinellus micaceus</name>
    <name type="common">Glistening ink-cap mushroom</name>
    <name type="synonym">Coprinus micaceus</name>
    <dbReference type="NCBI Taxonomy" id="71717"/>
    <lineage>
        <taxon>Eukaryota</taxon>
        <taxon>Fungi</taxon>
        <taxon>Dikarya</taxon>
        <taxon>Basidiomycota</taxon>
        <taxon>Agaricomycotina</taxon>
        <taxon>Agaricomycetes</taxon>
        <taxon>Agaricomycetidae</taxon>
        <taxon>Agaricales</taxon>
        <taxon>Agaricineae</taxon>
        <taxon>Psathyrellaceae</taxon>
        <taxon>Coprinellus</taxon>
    </lineage>
</organism>
<sequence length="93" mass="10702">MAYPLPFFCLFVRSPFGCSISFRKNIFIAYTRLALFTFVLPLFCSPALHLLVTLLGHSCLLPLTLWFWLRLRAPPLPFPSLPIFYHIASQCPI</sequence>
<accession>A0A4Y7SG54</accession>
<keyword evidence="2" id="KW-1185">Reference proteome</keyword>
<proteinExistence type="predicted"/>
<comment type="caution">
    <text evidence="1">The sequence shown here is derived from an EMBL/GenBank/DDBJ whole genome shotgun (WGS) entry which is preliminary data.</text>
</comment>
<protein>
    <submittedName>
        <fullName evidence="1">Uncharacterized protein</fullName>
    </submittedName>
</protein>
<evidence type="ECO:0000313" key="2">
    <source>
        <dbReference type="Proteomes" id="UP000298030"/>
    </source>
</evidence>
<evidence type="ECO:0000313" key="1">
    <source>
        <dbReference type="EMBL" id="TEB20515.1"/>
    </source>
</evidence>
<name>A0A4Y7SG54_COPMI</name>
<gene>
    <name evidence="1" type="ORF">FA13DRAFT_208051</name>
</gene>